<accession>A0ABP7KNH7</accession>
<comment type="caution">
    <text evidence="2">The sequence shown here is derived from an EMBL/GenBank/DDBJ whole genome shotgun (WGS) entry which is preliminary data.</text>
</comment>
<dbReference type="Proteomes" id="UP001501563">
    <property type="component" value="Unassembled WGS sequence"/>
</dbReference>
<dbReference type="EMBL" id="BAAAZA010000019">
    <property type="protein sequence ID" value="GAA3883822.1"/>
    <property type="molecule type" value="Genomic_DNA"/>
</dbReference>
<name>A0ABP7KNH7_9ACTN</name>
<proteinExistence type="predicted"/>
<keyword evidence="1" id="KW-0175">Coiled coil</keyword>
<evidence type="ECO:0000313" key="3">
    <source>
        <dbReference type="Proteomes" id="UP001501563"/>
    </source>
</evidence>
<organism evidence="2 3">
    <name type="scientific">Streptomyces lannensis</name>
    <dbReference type="NCBI Taxonomy" id="766498"/>
    <lineage>
        <taxon>Bacteria</taxon>
        <taxon>Bacillati</taxon>
        <taxon>Actinomycetota</taxon>
        <taxon>Actinomycetes</taxon>
        <taxon>Kitasatosporales</taxon>
        <taxon>Streptomycetaceae</taxon>
        <taxon>Streptomyces</taxon>
    </lineage>
</organism>
<gene>
    <name evidence="2" type="ORF">GCM10022207_58600</name>
</gene>
<keyword evidence="3" id="KW-1185">Reference proteome</keyword>
<protein>
    <submittedName>
        <fullName evidence="2">Uncharacterized protein</fullName>
    </submittedName>
</protein>
<dbReference type="RefSeq" id="WP_345552294.1">
    <property type="nucleotide sequence ID" value="NZ_BAAAZA010000019.1"/>
</dbReference>
<feature type="coiled-coil region" evidence="1">
    <location>
        <begin position="15"/>
        <end position="49"/>
    </location>
</feature>
<sequence length="67" mass="7237">MTRAAEDRVAFMATIESLAAKATELETRANDLRQELADLDQRMTAIANALHRAPRSADPGEPVGEGD</sequence>
<reference evidence="3" key="1">
    <citation type="journal article" date="2019" name="Int. J. Syst. Evol. Microbiol.">
        <title>The Global Catalogue of Microorganisms (GCM) 10K type strain sequencing project: providing services to taxonomists for standard genome sequencing and annotation.</title>
        <authorList>
            <consortium name="The Broad Institute Genomics Platform"/>
            <consortium name="The Broad Institute Genome Sequencing Center for Infectious Disease"/>
            <person name="Wu L."/>
            <person name="Ma J."/>
        </authorList>
    </citation>
    <scope>NUCLEOTIDE SEQUENCE [LARGE SCALE GENOMIC DNA]</scope>
    <source>
        <strain evidence="3">JCM 16578</strain>
    </source>
</reference>
<evidence type="ECO:0000313" key="2">
    <source>
        <dbReference type="EMBL" id="GAA3883822.1"/>
    </source>
</evidence>
<evidence type="ECO:0000256" key="1">
    <source>
        <dbReference type="SAM" id="Coils"/>
    </source>
</evidence>